<dbReference type="STRING" id="1291518.A0A0D9NVU7"/>
<feature type="domain" description="Amidase" evidence="1">
    <location>
        <begin position="214"/>
        <end position="367"/>
    </location>
</feature>
<dbReference type="PANTHER" id="PTHR46310:SF7">
    <property type="entry name" value="AMIDASE 1"/>
    <property type="match status" value="1"/>
</dbReference>
<dbReference type="OrthoDB" id="5423360at2759"/>
<dbReference type="PANTHER" id="PTHR46310">
    <property type="entry name" value="AMIDASE 1"/>
    <property type="match status" value="1"/>
</dbReference>
<dbReference type="SUPFAM" id="SSF75304">
    <property type="entry name" value="Amidase signature (AS) enzymes"/>
    <property type="match status" value="1"/>
</dbReference>
<keyword evidence="3" id="KW-1185">Reference proteome</keyword>
<reference evidence="3" key="1">
    <citation type="journal article" date="2014" name="BMC Genomics">
        <title>The genome sequence of the biocontrol fungus Metarhizium anisopliae and comparative genomics of Metarhizium species.</title>
        <authorList>
            <person name="Pattemore J.A."/>
            <person name="Hane J.K."/>
            <person name="Williams A.H."/>
            <person name="Wilson B.A."/>
            <person name="Stodart B.J."/>
            <person name="Ash G.J."/>
        </authorList>
    </citation>
    <scope>NUCLEOTIDE SEQUENCE [LARGE SCALE GENOMIC DNA]</scope>
    <source>
        <strain evidence="3">BRIP 53293</strain>
    </source>
</reference>
<evidence type="ECO:0000313" key="2">
    <source>
        <dbReference type="EMBL" id="KJK78114.1"/>
    </source>
</evidence>
<evidence type="ECO:0000313" key="3">
    <source>
        <dbReference type="Proteomes" id="UP000054544"/>
    </source>
</evidence>
<dbReference type="Pfam" id="PF01425">
    <property type="entry name" value="Amidase"/>
    <property type="match status" value="1"/>
</dbReference>
<protein>
    <recommendedName>
        <fullName evidence="1">Amidase domain-containing protein</fullName>
    </recommendedName>
</protein>
<dbReference type="EMBL" id="KE384735">
    <property type="protein sequence ID" value="KJK78114.1"/>
    <property type="molecule type" value="Genomic_DNA"/>
</dbReference>
<dbReference type="AlphaFoldDB" id="A0A0D9NVU7"/>
<organism evidence="2 3">
    <name type="scientific">Metarhizium anisopliae BRIP 53293</name>
    <dbReference type="NCBI Taxonomy" id="1291518"/>
    <lineage>
        <taxon>Eukaryota</taxon>
        <taxon>Fungi</taxon>
        <taxon>Dikarya</taxon>
        <taxon>Ascomycota</taxon>
        <taxon>Pezizomycotina</taxon>
        <taxon>Sordariomycetes</taxon>
        <taxon>Hypocreomycetidae</taxon>
        <taxon>Hypocreales</taxon>
        <taxon>Clavicipitaceae</taxon>
        <taxon>Metarhizium</taxon>
    </lineage>
</organism>
<sequence>MVLGSSRLIGKDATNTTTAASSTAASKSTIIFEVGGARYIAINAFAFEPSVDIPLEPSLVTVVCNRKDVPLSKGWLRAYIDGLDKCDVFDRKLFLADIIATPPRCHGQPIPPDCREYLKEFGNQWTNIKIEKAGGPALAPGLYLYANKVLQSVWRLYDDEQGAFLPAIKPNLGPSDLTNIQHLQVAGVSYGCLAIAVPPRAPTSATNSPPQLRVAAKDCYFLKGMKTSLCNRAYYEMRYPAPFTAQVVQALVKDGAHVLGLTKLSSMMAREEPMDAVDYPTAFHPRGDGYQSPAGSSSGSTAAVAAYDWLDCALGTDTSGSGRRPAMANGVWQFRPSHDSISLSGLCNTYAKFDTPCVFARSLDILERVITTWIPPPPIAPSKSQSRSYRLIYSEDYMSEANTDQMKIIDAFIKDAEDMLPATVTQFSIRNSWKQSHPPDTCDDIEEYLDDVIRKNYYHESYHSTDDFRKLWAQGATVSTAQHEEGTRRLLVCRTWLHEQLLGDNNSETFMLLPVANAKPVYRDEVLPSPEKQSALGQLFIPPILGAPDIVIPIGEIPYHSKISHQTEFLPVAANLVGAPQRDFELLRAVETILDKSGRAKVVSTGSRIFS</sequence>
<gene>
    <name evidence="2" type="ORF">H634G_06286</name>
</gene>
<name>A0A0D9NVU7_METAN</name>
<evidence type="ECO:0000259" key="1">
    <source>
        <dbReference type="Pfam" id="PF01425"/>
    </source>
</evidence>
<dbReference type="InterPro" id="IPR023631">
    <property type="entry name" value="Amidase_dom"/>
</dbReference>
<dbReference type="InterPro" id="IPR036928">
    <property type="entry name" value="AS_sf"/>
</dbReference>
<proteinExistence type="predicted"/>
<dbReference type="Proteomes" id="UP000054544">
    <property type="component" value="Unassembled WGS sequence"/>
</dbReference>
<accession>A0A0D9NVU7</accession>
<dbReference type="Gene3D" id="3.90.1300.10">
    <property type="entry name" value="Amidase signature (AS) domain"/>
    <property type="match status" value="1"/>
</dbReference>